<protein>
    <recommendedName>
        <fullName evidence="2">Low molecular weight protein antigen 6 PH domain-containing protein</fullName>
    </recommendedName>
</protein>
<keyword evidence="4" id="KW-1185">Reference proteome</keyword>
<evidence type="ECO:0000256" key="1">
    <source>
        <dbReference type="SAM" id="Phobius"/>
    </source>
</evidence>
<organism evidence="3 4">
    <name type="scientific">Agreia bicolorata</name>
    <dbReference type="NCBI Taxonomy" id="110935"/>
    <lineage>
        <taxon>Bacteria</taxon>
        <taxon>Bacillati</taxon>
        <taxon>Actinomycetota</taxon>
        <taxon>Actinomycetes</taxon>
        <taxon>Micrococcales</taxon>
        <taxon>Microbacteriaceae</taxon>
        <taxon>Agreia</taxon>
    </lineage>
</organism>
<sequence>MPPVEEETVVFRSRFNRILAAVFWVVCAAALVAIGLTYAYRPTGSVAGLAVGSVLIGVAVLVVLWRPQLTVSDDAIVVRNVLSTIVVPWNALIHVDTKYALTLITPQRKVAVWCAPAPGATAALRASRAQGTQARAWTAASDLRPGDLAGTESGRAAFLVRSRWNTLREQGRIELGTAGDQRVQVQPHVASIAGLVAGVVAVALVTILL</sequence>
<evidence type="ECO:0000259" key="2">
    <source>
        <dbReference type="Pfam" id="PF10756"/>
    </source>
</evidence>
<dbReference type="Pfam" id="PF10756">
    <property type="entry name" value="bPH_6"/>
    <property type="match status" value="1"/>
</dbReference>
<evidence type="ECO:0000313" key="4">
    <source>
        <dbReference type="Proteomes" id="UP000032503"/>
    </source>
</evidence>
<gene>
    <name evidence="3" type="ORF">TZ00_02320</name>
</gene>
<comment type="caution">
    <text evidence="3">The sequence shown here is derived from an EMBL/GenBank/DDBJ whole genome shotgun (WGS) entry which is preliminary data.</text>
</comment>
<reference evidence="3 4" key="1">
    <citation type="journal article" date="2001" name="Int. J. Syst. Evol. Microbiol.">
        <title>Agreia bicolorata gen. nov., sp. nov., to accommodate actinobacteria isolated from narrow reed grass infected by the nematode Heteroanguina graminophila.</title>
        <authorList>
            <person name="Evtushenko L.I."/>
            <person name="Dorofeeva L.V."/>
            <person name="Dobrovolskaya T.G."/>
            <person name="Streshinskaya G.M."/>
            <person name="Subbotin S.A."/>
            <person name="Tiedje J.M."/>
        </authorList>
    </citation>
    <scope>NUCLEOTIDE SEQUENCE [LARGE SCALE GENOMIC DNA]</scope>
    <source>
        <strain evidence="3 4">VKM Ac-1804</strain>
    </source>
</reference>
<keyword evidence="1" id="KW-0472">Membrane</keyword>
<evidence type="ECO:0000313" key="3">
    <source>
        <dbReference type="EMBL" id="KJC65659.1"/>
    </source>
</evidence>
<feature type="transmembrane region" description="Helical" evidence="1">
    <location>
        <begin position="18"/>
        <end position="40"/>
    </location>
</feature>
<dbReference type="InterPro" id="IPR019692">
    <property type="entry name" value="CFP-6_PH"/>
</dbReference>
<dbReference type="Proteomes" id="UP000032503">
    <property type="component" value="Unassembled WGS sequence"/>
</dbReference>
<name>A0ABR5CJ37_9MICO</name>
<feature type="transmembrane region" description="Helical" evidence="1">
    <location>
        <begin position="46"/>
        <end position="65"/>
    </location>
</feature>
<accession>A0ABR5CJ37</accession>
<keyword evidence="1" id="KW-1133">Transmembrane helix</keyword>
<keyword evidence="1" id="KW-0812">Transmembrane</keyword>
<dbReference type="EMBL" id="JYFC01000001">
    <property type="protein sequence ID" value="KJC65659.1"/>
    <property type="molecule type" value="Genomic_DNA"/>
</dbReference>
<feature type="domain" description="Low molecular weight protein antigen 6 PH" evidence="2">
    <location>
        <begin position="66"/>
        <end position="129"/>
    </location>
</feature>
<dbReference type="RefSeq" id="WP_044438928.1">
    <property type="nucleotide sequence ID" value="NZ_JYFC01000001.1"/>
</dbReference>
<feature type="transmembrane region" description="Helical" evidence="1">
    <location>
        <begin position="189"/>
        <end position="208"/>
    </location>
</feature>
<proteinExistence type="predicted"/>